<evidence type="ECO:0000313" key="2">
    <source>
        <dbReference type="Proteomes" id="UP000314294"/>
    </source>
</evidence>
<name>A0A4Z2GB84_9TELE</name>
<dbReference type="AlphaFoldDB" id="A0A4Z2GB84"/>
<dbReference type="EMBL" id="SRLO01000616">
    <property type="protein sequence ID" value="TNN50471.1"/>
    <property type="molecule type" value="Genomic_DNA"/>
</dbReference>
<evidence type="ECO:0000313" key="1">
    <source>
        <dbReference type="EMBL" id="TNN50471.1"/>
    </source>
</evidence>
<organism evidence="1 2">
    <name type="scientific">Liparis tanakae</name>
    <name type="common">Tanaka's snailfish</name>
    <dbReference type="NCBI Taxonomy" id="230148"/>
    <lineage>
        <taxon>Eukaryota</taxon>
        <taxon>Metazoa</taxon>
        <taxon>Chordata</taxon>
        <taxon>Craniata</taxon>
        <taxon>Vertebrata</taxon>
        <taxon>Euteleostomi</taxon>
        <taxon>Actinopterygii</taxon>
        <taxon>Neopterygii</taxon>
        <taxon>Teleostei</taxon>
        <taxon>Neoteleostei</taxon>
        <taxon>Acanthomorphata</taxon>
        <taxon>Eupercaria</taxon>
        <taxon>Perciformes</taxon>
        <taxon>Cottioidei</taxon>
        <taxon>Cottales</taxon>
        <taxon>Liparidae</taxon>
        <taxon>Liparis</taxon>
    </lineage>
</organism>
<proteinExistence type="predicted"/>
<comment type="caution">
    <text evidence="1">The sequence shown here is derived from an EMBL/GenBank/DDBJ whole genome shotgun (WGS) entry which is preliminary data.</text>
</comment>
<keyword evidence="2" id="KW-1185">Reference proteome</keyword>
<accession>A0A4Z2GB84</accession>
<protein>
    <submittedName>
        <fullName evidence="1">Uncharacterized protein</fullName>
    </submittedName>
</protein>
<reference evidence="1 2" key="1">
    <citation type="submission" date="2019-03" db="EMBL/GenBank/DDBJ databases">
        <title>First draft genome of Liparis tanakae, snailfish: a comprehensive survey of snailfish specific genes.</title>
        <authorList>
            <person name="Kim W."/>
            <person name="Song I."/>
            <person name="Jeong J.-H."/>
            <person name="Kim D."/>
            <person name="Kim S."/>
            <person name="Ryu S."/>
            <person name="Song J.Y."/>
            <person name="Lee S.K."/>
        </authorList>
    </citation>
    <scope>NUCLEOTIDE SEQUENCE [LARGE SCALE GENOMIC DNA]</scope>
    <source>
        <tissue evidence="1">Muscle</tissue>
    </source>
</reference>
<dbReference type="Proteomes" id="UP000314294">
    <property type="component" value="Unassembled WGS sequence"/>
</dbReference>
<gene>
    <name evidence="1" type="ORF">EYF80_039340</name>
</gene>
<sequence length="65" mass="7475">MEPRALLAHELQPCAYHSAVSVLDPGFMNVSIHNMLRDEVQPSLHHLPLCKDPRDTDRSRLREVM</sequence>